<keyword evidence="7" id="KW-0464">Manganese</keyword>
<reference evidence="15 16" key="1">
    <citation type="submission" date="2024-03" db="EMBL/GenBank/DDBJ databases">
        <title>The genome assembly and annotation of the cricket Gryllus longicercus Weissman &amp; Gray.</title>
        <authorList>
            <person name="Szrajer S."/>
            <person name="Gray D."/>
            <person name="Ylla G."/>
        </authorList>
    </citation>
    <scope>NUCLEOTIDE SEQUENCE [LARGE SCALE GENOMIC DNA]</scope>
    <source>
        <strain evidence="15">DAG 2021-001</strain>
        <tissue evidence="15">Whole body minus gut</tissue>
    </source>
</reference>
<evidence type="ECO:0000256" key="1">
    <source>
        <dbReference type="ARBA" id="ARBA00001936"/>
    </source>
</evidence>
<keyword evidence="6" id="KW-0460">Magnesium</keyword>
<evidence type="ECO:0000256" key="7">
    <source>
        <dbReference type="ARBA" id="ARBA00023211"/>
    </source>
</evidence>
<comment type="catalytic activity">
    <reaction evidence="9">
        <text>a 5'-end (N(7)-methyl 5'-triphosphoguanosine)-ribonucleoside in mRNA + H2O = N(7)-methyl-GDP + a 5'-end phospho-ribonucleoside in mRNA + 2 H(+)</text>
        <dbReference type="Rhea" id="RHEA:67484"/>
        <dbReference type="Rhea" id="RHEA-COMP:15692"/>
        <dbReference type="Rhea" id="RHEA-COMP:17167"/>
        <dbReference type="ChEBI" id="CHEBI:15377"/>
        <dbReference type="ChEBI" id="CHEBI:15378"/>
        <dbReference type="ChEBI" id="CHEBI:63714"/>
        <dbReference type="ChEBI" id="CHEBI:138282"/>
        <dbReference type="ChEBI" id="CHEBI:156461"/>
        <dbReference type="EC" id="3.6.1.62"/>
    </reaction>
</comment>
<dbReference type="PRINTS" id="PR00502">
    <property type="entry name" value="NUDIXFAMILY"/>
</dbReference>
<evidence type="ECO:0000256" key="8">
    <source>
        <dbReference type="ARBA" id="ARBA00026102"/>
    </source>
</evidence>
<accession>A0AAN9YYT1</accession>
<comment type="similarity">
    <text evidence="3 13">Belongs to the Nudix hydrolase family.</text>
</comment>
<dbReference type="PROSITE" id="PS00893">
    <property type="entry name" value="NUDIX_BOX"/>
    <property type="match status" value="1"/>
</dbReference>
<dbReference type="InterPro" id="IPR000086">
    <property type="entry name" value="NUDIX_hydrolase_dom"/>
</dbReference>
<comment type="function">
    <text evidence="10">Acts as a decapping enzyme capable of hydrolyzing monomethylated capped RNAs (in vitro). Hydrolyzes monomethylated capped RNA after alpha and beta phosphates to form N(7)-methyl-GDP. Shows low activity towards unmethylated capped RNA.</text>
</comment>
<keyword evidence="16" id="KW-1185">Reference proteome</keyword>
<dbReference type="InterPro" id="IPR020084">
    <property type="entry name" value="NUDIX_hydrolase_CS"/>
</dbReference>
<dbReference type="SUPFAM" id="SSF55811">
    <property type="entry name" value="Nudix"/>
    <property type="match status" value="1"/>
</dbReference>
<dbReference type="GO" id="GO:0005777">
    <property type="term" value="C:peroxisome"/>
    <property type="evidence" value="ECO:0007669"/>
    <property type="project" value="TreeGrafter"/>
</dbReference>
<comment type="caution">
    <text evidence="15">The sequence shown here is derived from an EMBL/GenBank/DDBJ whole genome shotgun (WGS) entry which is preliminary data.</text>
</comment>
<evidence type="ECO:0000256" key="9">
    <source>
        <dbReference type="ARBA" id="ARBA00093205"/>
    </source>
</evidence>
<evidence type="ECO:0000256" key="5">
    <source>
        <dbReference type="ARBA" id="ARBA00022801"/>
    </source>
</evidence>
<dbReference type="InterPro" id="IPR015797">
    <property type="entry name" value="NUDIX_hydrolase-like_dom_sf"/>
</dbReference>
<evidence type="ECO:0000313" key="15">
    <source>
        <dbReference type="EMBL" id="KAK7791830.1"/>
    </source>
</evidence>
<dbReference type="InterPro" id="IPR050241">
    <property type="entry name" value="NAD-cap_RNA_hydrolase_NudC"/>
</dbReference>
<dbReference type="PROSITE" id="PS51462">
    <property type="entry name" value="NUDIX"/>
    <property type="match status" value="1"/>
</dbReference>
<dbReference type="AlphaFoldDB" id="A0AAN9YYT1"/>
<evidence type="ECO:0000256" key="10">
    <source>
        <dbReference type="ARBA" id="ARBA00093415"/>
    </source>
</evidence>
<dbReference type="EC" id="3.6.1.62" evidence="8"/>
<sequence>MLSPSARFVCVAEASLAADEMAGLRRMIVGLKRHEKSEVIVPAKFIDCIVNYFLPNELRVRVSCELKDDMLVLSPAQDDGDIKFRTSEDISLTNTSMSSVLLQHSPECPIRRLDEPCQVSEKVRSQGVYVAVTVILESLDHKILLTQRSDRMRAFPRVWVPPGGHLECGETLLECAFRELEEETGLKFEFGESQAQLLCLWESVFPVLLGFGVPKNHHIVVYYYLRAQETSEELQKKIKLDPEEVQACTWLCEQNVENLFERSCDDLGKVVKFHVKPDGSQYCSELDLSTMFHPSLWQEKKIYSGTQLALYCWLRICQNKSGALLSKI</sequence>
<gene>
    <name evidence="15" type="ORF">R5R35_001247</name>
</gene>
<dbReference type="Pfam" id="PF00293">
    <property type="entry name" value="NUDIX"/>
    <property type="match status" value="1"/>
</dbReference>
<keyword evidence="5 13" id="KW-0378">Hydrolase</keyword>
<keyword evidence="4" id="KW-0479">Metal-binding</keyword>
<dbReference type="GO" id="GO:0046872">
    <property type="term" value="F:metal ion binding"/>
    <property type="evidence" value="ECO:0007669"/>
    <property type="project" value="UniProtKB-KW"/>
</dbReference>
<dbReference type="Gene3D" id="3.90.79.10">
    <property type="entry name" value="Nucleoside Triphosphate Pyrophosphohydrolase"/>
    <property type="match status" value="1"/>
</dbReference>
<dbReference type="GO" id="GO:0005829">
    <property type="term" value="C:cytosol"/>
    <property type="evidence" value="ECO:0007669"/>
    <property type="project" value="TreeGrafter"/>
</dbReference>
<evidence type="ECO:0000256" key="4">
    <source>
        <dbReference type="ARBA" id="ARBA00022723"/>
    </source>
</evidence>
<evidence type="ECO:0000256" key="3">
    <source>
        <dbReference type="ARBA" id="ARBA00005582"/>
    </source>
</evidence>
<dbReference type="InterPro" id="IPR020476">
    <property type="entry name" value="Nudix_hydrolase"/>
</dbReference>
<dbReference type="CDD" id="cd04694">
    <property type="entry name" value="NUDIX_Nudt17"/>
    <property type="match status" value="1"/>
</dbReference>
<name>A0AAN9YYT1_9ORTH</name>
<comment type="cofactor">
    <cofactor evidence="2">
        <name>Mg(2+)</name>
        <dbReference type="ChEBI" id="CHEBI:18420"/>
    </cofactor>
</comment>
<dbReference type="InterPro" id="IPR033716">
    <property type="entry name" value="Nudt17_dom"/>
</dbReference>
<evidence type="ECO:0000256" key="12">
    <source>
        <dbReference type="ARBA" id="ARBA00093663"/>
    </source>
</evidence>
<dbReference type="EMBL" id="JAZDUA010000494">
    <property type="protein sequence ID" value="KAK7791830.1"/>
    <property type="molecule type" value="Genomic_DNA"/>
</dbReference>
<evidence type="ECO:0000256" key="2">
    <source>
        <dbReference type="ARBA" id="ARBA00001946"/>
    </source>
</evidence>
<proteinExistence type="inferred from homology"/>
<protein>
    <recommendedName>
        <fullName evidence="11">m7GpppN-mRNA hydrolase NUDT17</fullName>
        <ecNumber evidence="8">3.6.1.62</ecNumber>
    </recommendedName>
    <alternativeName>
        <fullName evidence="12">Nucleoside diphosphate-linked moiety X motif 17</fullName>
    </alternativeName>
</protein>
<feature type="domain" description="Nudix hydrolase" evidence="14">
    <location>
        <begin position="121"/>
        <end position="273"/>
    </location>
</feature>
<evidence type="ECO:0000313" key="16">
    <source>
        <dbReference type="Proteomes" id="UP001378592"/>
    </source>
</evidence>
<dbReference type="PANTHER" id="PTHR42904:SF1">
    <property type="entry name" value="NUCLEOSIDE DIPHOSPHATE-LINKED MOIETY X MOTIF 17"/>
    <property type="match status" value="1"/>
</dbReference>
<organism evidence="15 16">
    <name type="scientific">Gryllus longicercus</name>
    <dbReference type="NCBI Taxonomy" id="2509291"/>
    <lineage>
        <taxon>Eukaryota</taxon>
        <taxon>Metazoa</taxon>
        <taxon>Ecdysozoa</taxon>
        <taxon>Arthropoda</taxon>
        <taxon>Hexapoda</taxon>
        <taxon>Insecta</taxon>
        <taxon>Pterygota</taxon>
        <taxon>Neoptera</taxon>
        <taxon>Polyneoptera</taxon>
        <taxon>Orthoptera</taxon>
        <taxon>Ensifera</taxon>
        <taxon>Gryllidea</taxon>
        <taxon>Grylloidea</taxon>
        <taxon>Gryllidae</taxon>
        <taxon>Gryllinae</taxon>
        <taxon>Gryllus</taxon>
    </lineage>
</organism>
<comment type="cofactor">
    <cofactor evidence="1">
        <name>Mn(2+)</name>
        <dbReference type="ChEBI" id="CHEBI:29035"/>
    </cofactor>
</comment>
<evidence type="ECO:0000259" key="14">
    <source>
        <dbReference type="PROSITE" id="PS51462"/>
    </source>
</evidence>
<dbReference type="GO" id="GO:0019677">
    <property type="term" value="P:NAD+ catabolic process"/>
    <property type="evidence" value="ECO:0007669"/>
    <property type="project" value="TreeGrafter"/>
</dbReference>
<evidence type="ECO:0000256" key="13">
    <source>
        <dbReference type="RuleBase" id="RU003476"/>
    </source>
</evidence>
<dbReference type="PANTHER" id="PTHR42904">
    <property type="entry name" value="NUDIX HYDROLASE, NUDC SUBFAMILY"/>
    <property type="match status" value="1"/>
</dbReference>
<dbReference type="GO" id="GO:0140933">
    <property type="term" value="F:5'-(N(7)-methylguanosine 5'-triphospho)-[mRNA] hydrolase activity"/>
    <property type="evidence" value="ECO:0007669"/>
    <property type="project" value="UniProtKB-EC"/>
</dbReference>
<dbReference type="GO" id="GO:0006742">
    <property type="term" value="P:NADP+ catabolic process"/>
    <property type="evidence" value="ECO:0007669"/>
    <property type="project" value="TreeGrafter"/>
</dbReference>
<evidence type="ECO:0000256" key="11">
    <source>
        <dbReference type="ARBA" id="ARBA00093621"/>
    </source>
</evidence>
<dbReference type="GO" id="GO:0035529">
    <property type="term" value="F:NADH pyrophosphatase activity"/>
    <property type="evidence" value="ECO:0007669"/>
    <property type="project" value="TreeGrafter"/>
</dbReference>
<dbReference type="Proteomes" id="UP001378592">
    <property type="component" value="Unassembled WGS sequence"/>
</dbReference>
<evidence type="ECO:0000256" key="6">
    <source>
        <dbReference type="ARBA" id="ARBA00022842"/>
    </source>
</evidence>